<dbReference type="Proteomes" id="UP000034063">
    <property type="component" value="Unassembled WGS sequence"/>
</dbReference>
<gene>
    <name evidence="3" type="ORF">UW37_C0032G0005</name>
</gene>
<dbReference type="InterPro" id="IPR037185">
    <property type="entry name" value="EmrE-like"/>
</dbReference>
<dbReference type="Gene3D" id="1.10.3730.20">
    <property type="match status" value="1"/>
</dbReference>
<keyword evidence="1" id="KW-0472">Membrane</keyword>
<feature type="transmembrane region" description="Helical" evidence="1">
    <location>
        <begin position="31"/>
        <end position="54"/>
    </location>
</feature>
<feature type="transmembrane region" description="Helical" evidence="1">
    <location>
        <begin position="6"/>
        <end position="24"/>
    </location>
</feature>
<feature type="transmembrane region" description="Helical" evidence="1">
    <location>
        <begin position="205"/>
        <end position="225"/>
    </location>
</feature>
<feature type="transmembrane region" description="Helical" evidence="1">
    <location>
        <begin position="60"/>
        <end position="78"/>
    </location>
</feature>
<feature type="transmembrane region" description="Helical" evidence="1">
    <location>
        <begin position="85"/>
        <end position="105"/>
    </location>
</feature>
<dbReference type="PANTHER" id="PTHR22911">
    <property type="entry name" value="ACYL-MALONYL CONDENSING ENZYME-RELATED"/>
    <property type="match status" value="1"/>
</dbReference>
<dbReference type="AlphaFoldDB" id="A0A0G1HHS1"/>
<feature type="domain" description="EamA" evidence="2">
    <location>
        <begin position="139"/>
        <end position="274"/>
    </location>
</feature>
<dbReference type="EMBL" id="LCIB01000032">
    <property type="protein sequence ID" value="KKT46098.1"/>
    <property type="molecule type" value="Genomic_DNA"/>
</dbReference>
<feature type="transmembrane region" description="Helical" evidence="1">
    <location>
        <begin position="111"/>
        <end position="129"/>
    </location>
</feature>
<keyword evidence="1" id="KW-0812">Transmembrane</keyword>
<reference evidence="3 4" key="1">
    <citation type="journal article" date="2015" name="Nature">
        <title>rRNA introns, odd ribosomes, and small enigmatic genomes across a large radiation of phyla.</title>
        <authorList>
            <person name="Brown C.T."/>
            <person name="Hug L.A."/>
            <person name="Thomas B.C."/>
            <person name="Sharon I."/>
            <person name="Castelle C.J."/>
            <person name="Singh A."/>
            <person name="Wilkins M.J."/>
            <person name="Williams K.H."/>
            <person name="Banfield J.F."/>
        </authorList>
    </citation>
    <scope>NUCLEOTIDE SEQUENCE [LARGE SCALE GENOMIC DNA]</scope>
</reference>
<proteinExistence type="predicted"/>
<evidence type="ECO:0000259" key="2">
    <source>
        <dbReference type="Pfam" id="PF00892"/>
    </source>
</evidence>
<dbReference type="Pfam" id="PF00892">
    <property type="entry name" value="EamA"/>
    <property type="match status" value="2"/>
</dbReference>
<accession>A0A0G1HHS1</accession>
<keyword evidence="1" id="KW-1133">Transmembrane helix</keyword>
<dbReference type="PANTHER" id="PTHR22911:SF137">
    <property type="entry name" value="SOLUTE CARRIER FAMILY 35 MEMBER G2-RELATED"/>
    <property type="match status" value="1"/>
</dbReference>
<feature type="transmembrane region" description="Helical" evidence="1">
    <location>
        <begin position="141"/>
        <end position="162"/>
    </location>
</feature>
<dbReference type="GO" id="GO:0016020">
    <property type="term" value="C:membrane"/>
    <property type="evidence" value="ECO:0007669"/>
    <property type="project" value="InterPro"/>
</dbReference>
<feature type="transmembrane region" description="Helical" evidence="1">
    <location>
        <begin position="168"/>
        <end position="185"/>
    </location>
</feature>
<dbReference type="InterPro" id="IPR000620">
    <property type="entry name" value="EamA_dom"/>
</dbReference>
<feature type="transmembrane region" description="Helical" evidence="1">
    <location>
        <begin position="231"/>
        <end position="251"/>
    </location>
</feature>
<name>A0A0G1HHS1_9BACT</name>
<sequence length="277" mass="30164">MWLILALVTAVFWAVGQVLMKRAVGQMPKQLVYLANAGYLWIFWLAVFLFKGGFEWDPTAAGLAIFPGLGFIYALVALSRAEAGLISAISAINPAITTILAVSFLGEKLNGFQGILIGIIVFGAIYMALPEKVKVKNTVWIWWGIGFGLLSGLNNFLSKIGLNRVNTLSYSLIVASWQLIAALVWMTVSRSWGQLPRLLARADRVGVVGTGIFNLGSVAFFAALGLGQASLVMPVVNLYVPLICLLAWWWLKERMTRRQMAGAGVIVVSVILFSLIS</sequence>
<evidence type="ECO:0000313" key="4">
    <source>
        <dbReference type="Proteomes" id="UP000034063"/>
    </source>
</evidence>
<organism evidence="3 4">
    <name type="scientific">Candidatus Gottesmanbacteria bacterium GW2011_GWA2_44_17</name>
    <dbReference type="NCBI Taxonomy" id="1618444"/>
    <lineage>
        <taxon>Bacteria</taxon>
        <taxon>Candidatus Gottesmaniibacteriota</taxon>
    </lineage>
</organism>
<feature type="domain" description="EamA" evidence="2">
    <location>
        <begin position="2"/>
        <end position="127"/>
    </location>
</feature>
<protein>
    <submittedName>
        <fullName evidence="3">DMT family Drug/metabolite transporter</fullName>
    </submittedName>
</protein>
<dbReference type="SUPFAM" id="SSF103481">
    <property type="entry name" value="Multidrug resistance efflux transporter EmrE"/>
    <property type="match status" value="2"/>
</dbReference>
<evidence type="ECO:0000313" key="3">
    <source>
        <dbReference type="EMBL" id="KKT46098.1"/>
    </source>
</evidence>
<evidence type="ECO:0000256" key="1">
    <source>
        <dbReference type="SAM" id="Phobius"/>
    </source>
</evidence>
<comment type="caution">
    <text evidence="3">The sequence shown here is derived from an EMBL/GenBank/DDBJ whole genome shotgun (WGS) entry which is preliminary data.</text>
</comment>